<evidence type="ECO:0000256" key="3">
    <source>
        <dbReference type="ARBA" id="ARBA00019114"/>
    </source>
</evidence>
<evidence type="ECO:0000256" key="7">
    <source>
        <dbReference type="ARBA" id="ARBA00022705"/>
    </source>
</evidence>
<name>A4BS37_9GAMM</name>
<reference evidence="11 12" key="1">
    <citation type="submission" date="2006-02" db="EMBL/GenBank/DDBJ databases">
        <authorList>
            <person name="Waterbury J."/>
            <person name="Ferriera S."/>
            <person name="Johnson J."/>
            <person name="Kravitz S."/>
            <person name="Halpern A."/>
            <person name="Remington K."/>
            <person name="Beeson K."/>
            <person name="Tran B."/>
            <person name="Rogers Y.-H."/>
            <person name="Friedman R."/>
            <person name="Venter J.C."/>
        </authorList>
    </citation>
    <scope>NUCLEOTIDE SEQUENCE [LARGE SCALE GENOMIC DNA]</scope>
    <source>
        <strain evidence="11 12">Nb-231</strain>
    </source>
</reference>
<dbReference type="Pfam" id="PF14579">
    <property type="entry name" value="HHH_6"/>
    <property type="match status" value="1"/>
</dbReference>
<proteinExistence type="predicted"/>
<dbReference type="OrthoDB" id="9803237at2"/>
<evidence type="ECO:0000313" key="11">
    <source>
        <dbReference type="EMBL" id="EAR21516.1"/>
    </source>
</evidence>
<dbReference type="SMART" id="SM00481">
    <property type="entry name" value="POLIIIAc"/>
    <property type="match status" value="1"/>
</dbReference>
<dbReference type="InterPro" id="IPR029460">
    <property type="entry name" value="DNAPol_HHH"/>
</dbReference>
<organism evidence="11 12">
    <name type="scientific">Nitrococcus mobilis Nb-231</name>
    <dbReference type="NCBI Taxonomy" id="314278"/>
    <lineage>
        <taxon>Bacteria</taxon>
        <taxon>Pseudomonadati</taxon>
        <taxon>Pseudomonadota</taxon>
        <taxon>Gammaproteobacteria</taxon>
        <taxon>Chromatiales</taxon>
        <taxon>Ectothiorhodospiraceae</taxon>
        <taxon>Nitrococcus</taxon>
    </lineage>
</organism>
<dbReference type="InterPro" id="IPR040982">
    <property type="entry name" value="DNA_pol3_finger"/>
</dbReference>
<keyword evidence="8" id="KW-0239">DNA-directed DNA polymerase</keyword>
<dbReference type="Pfam" id="PF17657">
    <property type="entry name" value="DNA_pol3_finger"/>
    <property type="match status" value="1"/>
</dbReference>
<dbReference type="EMBL" id="AAOF01000008">
    <property type="protein sequence ID" value="EAR21516.1"/>
    <property type="molecule type" value="Genomic_DNA"/>
</dbReference>
<dbReference type="Gene3D" id="2.40.50.140">
    <property type="entry name" value="Nucleic acid-binding proteins"/>
    <property type="match status" value="1"/>
</dbReference>
<comment type="subcellular location">
    <subcellularLocation>
        <location evidence="1">Cytoplasm</location>
    </subcellularLocation>
</comment>
<evidence type="ECO:0000256" key="8">
    <source>
        <dbReference type="ARBA" id="ARBA00022932"/>
    </source>
</evidence>
<keyword evidence="6" id="KW-0548">Nucleotidyltransferase</keyword>
<keyword evidence="12" id="KW-1185">Reference proteome</keyword>
<dbReference type="InterPro" id="IPR004013">
    <property type="entry name" value="PHP_dom"/>
</dbReference>
<dbReference type="InterPro" id="IPR004365">
    <property type="entry name" value="NA-bd_OB_tRNA"/>
</dbReference>
<dbReference type="InterPro" id="IPR003141">
    <property type="entry name" value="Pol/His_phosphatase_N"/>
</dbReference>
<evidence type="ECO:0000259" key="10">
    <source>
        <dbReference type="SMART" id="SM00481"/>
    </source>
</evidence>
<keyword evidence="7" id="KW-0235">DNA replication</keyword>
<dbReference type="InterPro" id="IPR049821">
    <property type="entry name" value="PolIIIA_DnaE1_PHP"/>
</dbReference>
<dbReference type="InterPro" id="IPR004805">
    <property type="entry name" value="DnaE2/DnaE/PolC"/>
</dbReference>
<comment type="caution">
    <text evidence="11">The sequence shown here is derived from an EMBL/GenBank/DDBJ whole genome shotgun (WGS) entry which is preliminary data.</text>
</comment>
<dbReference type="GO" id="GO:0003676">
    <property type="term" value="F:nucleic acid binding"/>
    <property type="evidence" value="ECO:0007669"/>
    <property type="project" value="InterPro"/>
</dbReference>
<keyword evidence="4" id="KW-0963">Cytoplasm</keyword>
<dbReference type="GO" id="GO:0003887">
    <property type="term" value="F:DNA-directed DNA polymerase activity"/>
    <property type="evidence" value="ECO:0007669"/>
    <property type="project" value="UniProtKB-KW"/>
</dbReference>
<feature type="domain" description="Polymerase/histidinol phosphatase N-terminal" evidence="10">
    <location>
        <begin position="6"/>
        <end position="73"/>
    </location>
</feature>
<dbReference type="Proteomes" id="UP000003374">
    <property type="component" value="Unassembled WGS sequence"/>
</dbReference>
<evidence type="ECO:0000256" key="4">
    <source>
        <dbReference type="ARBA" id="ARBA00022490"/>
    </source>
</evidence>
<dbReference type="InterPro" id="IPR041931">
    <property type="entry name" value="DNA_pol3_alpha_thumb_dom"/>
</dbReference>
<dbReference type="NCBIfam" id="TIGR00594">
    <property type="entry name" value="polc"/>
    <property type="match status" value="1"/>
</dbReference>
<evidence type="ECO:0000256" key="2">
    <source>
        <dbReference type="ARBA" id="ARBA00012417"/>
    </source>
</evidence>
<dbReference type="eggNOG" id="COG0587">
    <property type="taxonomic scope" value="Bacteria"/>
</dbReference>
<dbReference type="GO" id="GO:0006260">
    <property type="term" value="P:DNA replication"/>
    <property type="evidence" value="ECO:0007669"/>
    <property type="project" value="UniProtKB-KW"/>
</dbReference>
<dbReference type="HOGENOM" id="CLU_001600_0_0_6"/>
<dbReference type="SUPFAM" id="SSF89550">
    <property type="entry name" value="PHP domain-like"/>
    <property type="match status" value="1"/>
</dbReference>
<accession>A4BS37</accession>
<dbReference type="RefSeq" id="WP_004999141.1">
    <property type="nucleotide sequence ID" value="NZ_CH672427.1"/>
</dbReference>
<dbReference type="InterPro" id="IPR016195">
    <property type="entry name" value="Pol/histidinol_Pase-like"/>
</dbReference>
<dbReference type="Pfam" id="PF20914">
    <property type="entry name" value="DNA_pol_IIIA_C"/>
    <property type="match status" value="1"/>
</dbReference>
<evidence type="ECO:0000256" key="5">
    <source>
        <dbReference type="ARBA" id="ARBA00022679"/>
    </source>
</evidence>
<dbReference type="InterPro" id="IPR011708">
    <property type="entry name" value="DNA_pol3_alpha_NTPase_dom"/>
</dbReference>
<dbReference type="Gene3D" id="1.10.150.870">
    <property type="match status" value="1"/>
</dbReference>
<dbReference type="FunFam" id="1.10.10.1600:FF:000001">
    <property type="entry name" value="DNA polymerase III subunit alpha"/>
    <property type="match status" value="1"/>
</dbReference>
<dbReference type="InterPro" id="IPR012340">
    <property type="entry name" value="NA-bd_OB-fold"/>
</dbReference>
<dbReference type="Gene3D" id="1.10.10.1600">
    <property type="entry name" value="Bacterial DNA polymerase III alpha subunit, thumb domain"/>
    <property type="match status" value="1"/>
</dbReference>
<dbReference type="InterPro" id="IPR048472">
    <property type="entry name" value="DNA_pol_IIIA_C"/>
</dbReference>
<protein>
    <recommendedName>
        <fullName evidence="3">DNA polymerase III subunit alpha</fullName>
        <ecNumber evidence="2">2.7.7.7</ecNumber>
    </recommendedName>
</protein>
<gene>
    <name evidence="11" type="ORF">NB231_01359</name>
</gene>
<dbReference type="FunFam" id="1.10.150.870:FF:000001">
    <property type="entry name" value="DNA polymerase III subunit alpha"/>
    <property type="match status" value="1"/>
</dbReference>
<evidence type="ECO:0000256" key="1">
    <source>
        <dbReference type="ARBA" id="ARBA00004496"/>
    </source>
</evidence>
<dbReference type="GO" id="GO:0005737">
    <property type="term" value="C:cytoplasm"/>
    <property type="evidence" value="ECO:0007669"/>
    <property type="project" value="UniProtKB-SubCell"/>
</dbReference>
<evidence type="ECO:0000256" key="6">
    <source>
        <dbReference type="ARBA" id="ARBA00022695"/>
    </source>
</evidence>
<dbReference type="Pfam" id="PF01336">
    <property type="entry name" value="tRNA_anti-codon"/>
    <property type="match status" value="1"/>
</dbReference>
<dbReference type="NCBIfam" id="NF004226">
    <property type="entry name" value="PRK05673.1"/>
    <property type="match status" value="1"/>
</dbReference>
<dbReference type="Gene3D" id="3.20.20.140">
    <property type="entry name" value="Metal-dependent hydrolases"/>
    <property type="match status" value="1"/>
</dbReference>
<dbReference type="EC" id="2.7.7.7" evidence="2"/>
<dbReference type="PANTHER" id="PTHR32294:SF0">
    <property type="entry name" value="DNA POLYMERASE III SUBUNIT ALPHA"/>
    <property type="match status" value="1"/>
</dbReference>
<keyword evidence="5" id="KW-0808">Transferase</keyword>
<evidence type="ECO:0000313" key="12">
    <source>
        <dbReference type="Proteomes" id="UP000003374"/>
    </source>
</evidence>
<dbReference type="Pfam" id="PF02811">
    <property type="entry name" value="PHP"/>
    <property type="match status" value="1"/>
</dbReference>
<dbReference type="CDD" id="cd04485">
    <property type="entry name" value="DnaE_OBF"/>
    <property type="match status" value="1"/>
</dbReference>
<dbReference type="CDD" id="cd07433">
    <property type="entry name" value="PHP_PolIIIA_DnaE1"/>
    <property type="match status" value="1"/>
</dbReference>
<evidence type="ECO:0000256" key="9">
    <source>
        <dbReference type="ARBA" id="ARBA00049244"/>
    </source>
</evidence>
<dbReference type="STRING" id="314278.NB231_01359"/>
<comment type="catalytic activity">
    <reaction evidence="9">
        <text>DNA(n) + a 2'-deoxyribonucleoside 5'-triphosphate = DNA(n+1) + diphosphate</text>
        <dbReference type="Rhea" id="RHEA:22508"/>
        <dbReference type="Rhea" id="RHEA-COMP:17339"/>
        <dbReference type="Rhea" id="RHEA-COMP:17340"/>
        <dbReference type="ChEBI" id="CHEBI:33019"/>
        <dbReference type="ChEBI" id="CHEBI:61560"/>
        <dbReference type="ChEBI" id="CHEBI:173112"/>
        <dbReference type="EC" id="2.7.7.7"/>
    </reaction>
</comment>
<dbReference type="AlphaFoldDB" id="A4BS37"/>
<sequence>MSAFFAHLHLHSEFSLQDGLIRVKPLMQAVAQAGMPAVALTDQGNLFGAVKFYRAAVNAGVKPIIGAEIRVADADASERPARLVLLCADTQGYRTLTRLLTRGYLEGQQQGVPVVDREWLRGRCAGLIGLSGGRVGDVGRALLSGEPALAARKLEFWREQFGDRYYLELQRTGRPGDEEHVQAAVELATAHGVAVVATNDVCFLRPEDYAAHEVRVCIQDGRTLADKHRPRHYSEQQYLRSPKEMAELFADVPEALENTAEIARRCNLHLTLSHSALPVFPIPEGASIDDVLRQEAERGLQERLQCSLVTDHPDGVELRRSYSERLERELEVINQMGFPSYFLIVADFIRWAKRQGIPVGPGRGSGAGSLVAYALQITDLDPLSYDLLFERFLNPERVSMPDFDIDFCMENRDRVIDYVGGRYGRDKVSQIVTHGTMAARAVVRDVGRVLGHPYGYVDRIAKMIPFEIGITLEKALAQEEELHRLYREDEEVRTLLGMARKLEGLARNVGRHAGGVVIAPSELTDFAPLYCEPGGQGLATQYDKDDIEAVGLVKFDFLGLRTLTIIDWTVKAVNTQRSACDEPALDIAALALDDAKTFELLKRCATTAVFQLESRGMKDLMRRLQPDTFEDIIALVALFRPGPLQSGMVDDFIARKHGRAAVAYPTRALHHEALEPILKSTYGIILYQEQVMQIAQTLAGYSLGAADLLRRAMGKKKPQEMAQQRHIFLQGAIECGLARQQAEGLFDLMEKFAGYGFNKSHSAAYALLAYQTAWLKAHYPAPFMAAVLSSDMDNTDKVVALIDECRCLQIILDPPDVNRSGYAFQAREMTHIVYGLGAVKGLGLSAIEALVEAREAGGPYADLFDLCRRVDLRRVNKRVIETLIRSGSLDGLAVNRATAWQQLPDALRSAEQQCRNRDTGQVDLFGLGATPLEQAPLTVSDPGVPEWDEQERLAAEKATLGLYLTGHPIEHYEAELDGIVSARLNQVSAGACGEPARGVGRKREGERKVVVAGLVVALRARPTQNGGRMGFITLDDRTGRMDVIVFPEAYKRFQHRLVKDQLLVVEGVLGYDEFTDGFRVAAERVLDIGEARETYARCLVLGVTAAQAGDGFIPALREVLEPFRQGCCPVWLEYQGRGAWVTLRLGSAWRVRPTDELLKGLGHVADPATIRIIY</sequence>
<dbReference type="Pfam" id="PF07733">
    <property type="entry name" value="DNA_pol3_alpha"/>
    <property type="match status" value="1"/>
</dbReference>
<dbReference type="PANTHER" id="PTHR32294">
    <property type="entry name" value="DNA POLYMERASE III SUBUNIT ALPHA"/>
    <property type="match status" value="1"/>
</dbReference>
<dbReference type="GO" id="GO:0008408">
    <property type="term" value="F:3'-5' exonuclease activity"/>
    <property type="evidence" value="ECO:0007669"/>
    <property type="project" value="InterPro"/>
</dbReference>